<evidence type="ECO:0000259" key="1">
    <source>
        <dbReference type="PROSITE" id="PS50280"/>
    </source>
</evidence>
<dbReference type="GO" id="GO:0008276">
    <property type="term" value="F:protein methyltransferase activity"/>
    <property type="evidence" value="ECO:0007669"/>
    <property type="project" value="UniProtKB-ARBA"/>
</dbReference>
<gene>
    <name evidence="2" type="ORF">AMK59_4373</name>
</gene>
<dbReference type="GO" id="GO:0008757">
    <property type="term" value="F:S-adenosylmethionine-dependent methyltransferase activity"/>
    <property type="evidence" value="ECO:0007669"/>
    <property type="project" value="UniProtKB-ARBA"/>
</dbReference>
<dbReference type="Gene3D" id="2.170.270.10">
    <property type="entry name" value="SET domain"/>
    <property type="match status" value="1"/>
</dbReference>
<evidence type="ECO:0000313" key="3">
    <source>
        <dbReference type="Proteomes" id="UP000051574"/>
    </source>
</evidence>
<dbReference type="OrthoDB" id="40579at2759"/>
<dbReference type="Proteomes" id="UP000051574">
    <property type="component" value="Unassembled WGS sequence"/>
</dbReference>
<accession>A0A0T6B734</accession>
<proteinExistence type="predicted"/>
<sequence>MSSLGNFHVPSNQCNLITKAEPEFVSCRMEDSEVVSQNIKQELCDNYEEDNCSIVNCNTDRTLGNLVSVKPDPEGCAVQNLVFSNEFKEESNTLRCETCGDDYDLYCSKCPMLVRILDANLPNKIEDRIKQTLPKDLFDIREISLGTVGVIALRAIPQGVIFGPFEGVFPIIQGNTSKWKINEGKLDYLEDPKYLNWMHNIRYSDELFLRNLMPFQCEDQLFYQSTRLIEEGEEMLVCFDNSNSNDDGYIQLPVIKEELENVYACTFCCLGFSSVTFLLKHNTICQGKKGKDACFRDVTIAQCQFCNIFLLEKELFEYHSDLCCTRKSK</sequence>
<dbReference type="InterPro" id="IPR001214">
    <property type="entry name" value="SET_dom"/>
</dbReference>
<dbReference type="Pfam" id="PF21549">
    <property type="entry name" value="PRDM2_PR"/>
    <property type="match status" value="1"/>
</dbReference>
<protein>
    <recommendedName>
        <fullName evidence="1">SET domain-containing protein</fullName>
    </recommendedName>
</protein>
<reference evidence="2 3" key="1">
    <citation type="submission" date="2015-09" db="EMBL/GenBank/DDBJ databases">
        <title>Draft genome of the scarab beetle Oryctes borbonicus.</title>
        <authorList>
            <person name="Meyer J.M."/>
            <person name="Markov G.V."/>
            <person name="Baskaran P."/>
            <person name="Herrmann M."/>
            <person name="Sommer R.J."/>
            <person name="Roedelsperger C."/>
        </authorList>
    </citation>
    <scope>NUCLEOTIDE SEQUENCE [LARGE SCALE GENOMIC DNA]</scope>
    <source>
        <strain evidence="2">OB123</strain>
        <tissue evidence="2">Whole animal</tissue>
    </source>
</reference>
<name>A0A0T6B734_9SCAR</name>
<dbReference type="CDD" id="cd10534">
    <property type="entry name" value="PR-SET_PRDM-like"/>
    <property type="match status" value="1"/>
</dbReference>
<dbReference type="GO" id="GO:0008170">
    <property type="term" value="F:N-methyltransferase activity"/>
    <property type="evidence" value="ECO:0007669"/>
    <property type="project" value="UniProtKB-ARBA"/>
</dbReference>
<comment type="caution">
    <text evidence="2">The sequence shown here is derived from an EMBL/GenBank/DDBJ whole genome shotgun (WGS) entry which is preliminary data.</text>
</comment>
<dbReference type="PROSITE" id="PS50280">
    <property type="entry name" value="SET"/>
    <property type="match status" value="1"/>
</dbReference>
<dbReference type="AlphaFoldDB" id="A0A0T6B734"/>
<dbReference type="EMBL" id="LJIG01009392">
    <property type="protein sequence ID" value="KRT83172.1"/>
    <property type="molecule type" value="Genomic_DNA"/>
</dbReference>
<feature type="domain" description="SET" evidence="1">
    <location>
        <begin position="133"/>
        <end position="240"/>
    </location>
</feature>
<evidence type="ECO:0000313" key="2">
    <source>
        <dbReference type="EMBL" id="KRT83172.1"/>
    </source>
</evidence>
<dbReference type="InterPro" id="IPR046341">
    <property type="entry name" value="SET_dom_sf"/>
</dbReference>
<organism evidence="2 3">
    <name type="scientific">Oryctes borbonicus</name>
    <dbReference type="NCBI Taxonomy" id="1629725"/>
    <lineage>
        <taxon>Eukaryota</taxon>
        <taxon>Metazoa</taxon>
        <taxon>Ecdysozoa</taxon>
        <taxon>Arthropoda</taxon>
        <taxon>Hexapoda</taxon>
        <taxon>Insecta</taxon>
        <taxon>Pterygota</taxon>
        <taxon>Neoptera</taxon>
        <taxon>Endopterygota</taxon>
        <taxon>Coleoptera</taxon>
        <taxon>Polyphaga</taxon>
        <taxon>Scarabaeiformia</taxon>
        <taxon>Scarabaeidae</taxon>
        <taxon>Dynastinae</taxon>
        <taxon>Oryctes</taxon>
    </lineage>
</organism>
<keyword evidence="3" id="KW-1185">Reference proteome</keyword>